<reference evidence="3" key="1">
    <citation type="submission" date="2015-11" db="EMBL/GenBank/DDBJ databases">
        <authorList>
            <person name="Varghese N."/>
        </authorList>
    </citation>
    <scope>NUCLEOTIDE SEQUENCE [LARGE SCALE GENOMIC DNA]</scope>
    <source>
        <strain evidence="3">DSM 45899</strain>
    </source>
</reference>
<feature type="signal peptide" evidence="1">
    <location>
        <begin position="1"/>
        <end position="30"/>
    </location>
</feature>
<proteinExistence type="predicted"/>
<gene>
    <name evidence="2" type="ORF">Ga0074812_115135</name>
</gene>
<name>A0A0S4QQZ7_9ACTN</name>
<keyword evidence="3" id="KW-1185">Reference proteome</keyword>
<sequence length="167" mass="16514">MRVSMNVRRSIAVAMAGSAAAVSLALPASAATTAPPAKAAVTAQAAPAKANVRLDITIAQSAVPAGARAILVKNVTTGANVGVYTLNQKTATHIVVTVPVGTTLDVSALSAANAKKPANLGTVRVVVGGKGSTVSGNSVTITFRKGVKPVAAPSAQLRNLGAKISVR</sequence>
<protein>
    <recommendedName>
        <fullName evidence="4">Transcriptional regulator</fullName>
    </recommendedName>
</protein>
<feature type="chain" id="PRO_5006626429" description="Transcriptional regulator" evidence="1">
    <location>
        <begin position="31"/>
        <end position="167"/>
    </location>
</feature>
<dbReference type="Proteomes" id="UP000198802">
    <property type="component" value="Unassembled WGS sequence"/>
</dbReference>
<evidence type="ECO:0008006" key="4">
    <source>
        <dbReference type="Google" id="ProtNLM"/>
    </source>
</evidence>
<evidence type="ECO:0000313" key="3">
    <source>
        <dbReference type="Proteomes" id="UP000198802"/>
    </source>
</evidence>
<evidence type="ECO:0000313" key="2">
    <source>
        <dbReference type="EMBL" id="CUU57933.1"/>
    </source>
</evidence>
<keyword evidence="1" id="KW-0732">Signal</keyword>
<accession>A0A0S4QQZ7</accession>
<organism evidence="2 3">
    <name type="scientific">Parafrankia irregularis</name>
    <dbReference type="NCBI Taxonomy" id="795642"/>
    <lineage>
        <taxon>Bacteria</taxon>
        <taxon>Bacillati</taxon>
        <taxon>Actinomycetota</taxon>
        <taxon>Actinomycetes</taxon>
        <taxon>Frankiales</taxon>
        <taxon>Frankiaceae</taxon>
        <taxon>Parafrankia</taxon>
    </lineage>
</organism>
<evidence type="ECO:0000256" key="1">
    <source>
        <dbReference type="SAM" id="SignalP"/>
    </source>
</evidence>
<dbReference type="EMBL" id="FAOZ01000015">
    <property type="protein sequence ID" value="CUU57933.1"/>
    <property type="molecule type" value="Genomic_DNA"/>
</dbReference>
<dbReference type="AlphaFoldDB" id="A0A0S4QQZ7"/>